<feature type="transmembrane region" description="Helical" evidence="1">
    <location>
        <begin position="12"/>
        <end position="33"/>
    </location>
</feature>
<sequence>MPPFELVIPESFLFIPANLSYISFCFFISFLIYRLSKSIIVFLIALLGFLSLMYSDLIFKYAIKSYYEIIVANKTIVSYPIKNEDGKIDSLSTVRVYNFPLTKLSLSKSEENEIIKLHESYISKFIDISTVRYRYNKYFYNDKRIFLNVYKYDNSFLKDLNQKAKYSIRKNKKKSLYPDFYSEFEYKFIDTSTNDVLTRAYLVSFPISTNKLRNRFLYWTKEKELEFNLSSIQNFDTVYKKLFID</sequence>
<feature type="transmembrane region" description="Helical" evidence="1">
    <location>
        <begin position="39"/>
        <end position="59"/>
    </location>
</feature>
<keyword evidence="1" id="KW-1133">Transmembrane helix</keyword>
<accession>A0A6L4WP30</accession>
<evidence type="ECO:0000256" key="1">
    <source>
        <dbReference type="SAM" id="Phobius"/>
    </source>
</evidence>
<protein>
    <submittedName>
        <fullName evidence="2">Uncharacterized protein</fullName>
    </submittedName>
</protein>
<name>A0A6L4WP30_9BACT</name>
<reference evidence="2 3" key="1">
    <citation type="submission" date="2019-10" db="EMBL/GenBank/DDBJ databases">
        <title>Poseidonibacter ostreae sp. nov., isolated from the gut of the Ostrea denselamellosa.</title>
        <authorList>
            <person name="Choi A."/>
        </authorList>
    </citation>
    <scope>NUCLEOTIDE SEQUENCE [LARGE SCALE GENOMIC DNA]</scope>
    <source>
        <strain evidence="2 3">SJOD-M-33</strain>
    </source>
</reference>
<dbReference type="Proteomes" id="UP000472839">
    <property type="component" value="Unassembled WGS sequence"/>
</dbReference>
<dbReference type="RefSeq" id="WP_152240832.1">
    <property type="nucleotide sequence ID" value="NZ_WFKI01000013.1"/>
</dbReference>
<comment type="caution">
    <text evidence="2">The sequence shown here is derived from an EMBL/GenBank/DDBJ whole genome shotgun (WGS) entry which is preliminary data.</text>
</comment>
<evidence type="ECO:0000313" key="3">
    <source>
        <dbReference type="Proteomes" id="UP000472839"/>
    </source>
</evidence>
<organism evidence="2 3">
    <name type="scientific">Poseidonibacter ostreae</name>
    <dbReference type="NCBI Taxonomy" id="2654171"/>
    <lineage>
        <taxon>Bacteria</taxon>
        <taxon>Pseudomonadati</taxon>
        <taxon>Campylobacterota</taxon>
        <taxon>Epsilonproteobacteria</taxon>
        <taxon>Campylobacterales</taxon>
        <taxon>Arcobacteraceae</taxon>
        <taxon>Poseidonibacter</taxon>
    </lineage>
</organism>
<proteinExistence type="predicted"/>
<evidence type="ECO:0000313" key="2">
    <source>
        <dbReference type="EMBL" id="KAB7885484.1"/>
    </source>
</evidence>
<dbReference type="AlphaFoldDB" id="A0A6L4WP30"/>
<keyword evidence="1" id="KW-0472">Membrane</keyword>
<keyword evidence="1" id="KW-0812">Transmembrane</keyword>
<dbReference type="EMBL" id="WFKK01000056">
    <property type="protein sequence ID" value="KAB7885484.1"/>
    <property type="molecule type" value="Genomic_DNA"/>
</dbReference>
<gene>
    <name evidence="2" type="ORF">GBG19_13980</name>
</gene>